<feature type="compositionally biased region" description="Basic and acidic residues" evidence="3">
    <location>
        <begin position="237"/>
        <end position="254"/>
    </location>
</feature>
<dbReference type="AlphaFoldDB" id="A0A1G8HXG3"/>
<evidence type="ECO:0000259" key="4">
    <source>
        <dbReference type="SMART" id="SM00563"/>
    </source>
</evidence>
<organism evidence="5 6">
    <name type="scientific">Rhodococcus triatomae</name>
    <dbReference type="NCBI Taxonomy" id="300028"/>
    <lineage>
        <taxon>Bacteria</taxon>
        <taxon>Bacillati</taxon>
        <taxon>Actinomycetota</taxon>
        <taxon>Actinomycetes</taxon>
        <taxon>Mycobacteriales</taxon>
        <taxon>Nocardiaceae</taxon>
        <taxon>Rhodococcus</taxon>
    </lineage>
</organism>
<gene>
    <name evidence="5" type="ORF">SAMN05444695_10596</name>
</gene>
<dbReference type="EMBL" id="FNDN01000005">
    <property type="protein sequence ID" value="SDI11356.1"/>
    <property type="molecule type" value="Genomic_DNA"/>
</dbReference>
<dbReference type="GO" id="GO:0003841">
    <property type="term" value="F:1-acylglycerol-3-phosphate O-acyltransferase activity"/>
    <property type="evidence" value="ECO:0007669"/>
    <property type="project" value="TreeGrafter"/>
</dbReference>
<dbReference type="SMART" id="SM00563">
    <property type="entry name" value="PlsC"/>
    <property type="match status" value="1"/>
</dbReference>
<dbReference type="InterPro" id="IPR002123">
    <property type="entry name" value="Plipid/glycerol_acylTrfase"/>
</dbReference>
<dbReference type="GO" id="GO:0005886">
    <property type="term" value="C:plasma membrane"/>
    <property type="evidence" value="ECO:0007669"/>
    <property type="project" value="TreeGrafter"/>
</dbReference>
<protein>
    <submittedName>
        <fullName evidence="5">1-acyl-sn-glycerol-3-phosphate acyltransferases</fullName>
    </submittedName>
</protein>
<sequence length="254" mass="27770">MAVEPVYTFTEYLARGISAAQGLRVTRTGLDRIPRSGGAVVAVNHTAYLDFVPLGVAVGDSGRRLRIMAKAELARNPVLRFLMRGCGVIPVDRTEGADSYARAVDALRAGELVGVYPEATISRSFEIKGFKSGAARMALEAQVPVIPVIVWGAHRVATKGQPRSLGRHRFPVRVAVGEPLPPRGSPDALTATLRERMQQMLADVQEDFDHPAGAWWVPRRLGGSAPTLEEATALDEAEARERREKRERRDNREG</sequence>
<dbReference type="Pfam" id="PF01553">
    <property type="entry name" value="Acyltransferase"/>
    <property type="match status" value="1"/>
</dbReference>
<keyword evidence="2 5" id="KW-0012">Acyltransferase</keyword>
<evidence type="ECO:0000313" key="6">
    <source>
        <dbReference type="Proteomes" id="UP000183263"/>
    </source>
</evidence>
<keyword evidence="1 5" id="KW-0808">Transferase</keyword>
<accession>A0A1G8HXG3</accession>
<keyword evidence="6" id="KW-1185">Reference proteome</keyword>
<reference evidence="5 6" key="1">
    <citation type="submission" date="2016-10" db="EMBL/GenBank/DDBJ databases">
        <authorList>
            <person name="de Groot N.N."/>
        </authorList>
    </citation>
    <scope>NUCLEOTIDE SEQUENCE [LARGE SCALE GENOMIC DNA]</scope>
    <source>
        <strain evidence="5 6">DSM 44892</strain>
    </source>
</reference>
<feature type="domain" description="Phospholipid/glycerol acyltransferase" evidence="4">
    <location>
        <begin position="39"/>
        <end position="153"/>
    </location>
</feature>
<dbReference type="OrthoDB" id="3210041at2"/>
<dbReference type="PANTHER" id="PTHR10434">
    <property type="entry name" value="1-ACYL-SN-GLYCEROL-3-PHOSPHATE ACYLTRANSFERASE"/>
    <property type="match status" value="1"/>
</dbReference>
<dbReference type="PANTHER" id="PTHR10434:SF55">
    <property type="entry name" value="POSSIBLE ACYLTRANSFERASE"/>
    <property type="match status" value="1"/>
</dbReference>
<name>A0A1G8HXG3_9NOCA</name>
<evidence type="ECO:0000256" key="2">
    <source>
        <dbReference type="ARBA" id="ARBA00023315"/>
    </source>
</evidence>
<dbReference type="RefSeq" id="WP_072737461.1">
    <property type="nucleotide sequence ID" value="NZ_CP048813.1"/>
</dbReference>
<dbReference type="CDD" id="cd07989">
    <property type="entry name" value="LPLAT_AGPAT-like"/>
    <property type="match status" value="1"/>
</dbReference>
<feature type="region of interest" description="Disordered" evidence="3">
    <location>
        <begin position="226"/>
        <end position="254"/>
    </location>
</feature>
<evidence type="ECO:0000256" key="1">
    <source>
        <dbReference type="ARBA" id="ARBA00022679"/>
    </source>
</evidence>
<dbReference type="SUPFAM" id="SSF69593">
    <property type="entry name" value="Glycerol-3-phosphate (1)-acyltransferase"/>
    <property type="match status" value="1"/>
</dbReference>
<evidence type="ECO:0000313" key="5">
    <source>
        <dbReference type="EMBL" id="SDI11356.1"/>
    </source>
</evidence>
<evidence type="ECO:0000256" key="3">
    <source>
        <dbReference type="SAM" id="MobiDB-lite"/>
    </source>
</evidence>
<dbReference type="Proteomes" id="UP000183263">
    <property type="component" value="Unassembled WGS sequence"/>
</dbReference>
<dbReference type="GO" id="GO:0006654">
    <property type="term" value="P:phosphatidic acid biosynthetic process"/>
    <property type="evidence" value="ECO:0007669"/>
    <property type="project" value="TreeGrafter"/>
</dbReference>
<proteinExistence type="predicted"/>